<organism evidence="5 6">
    <name type="scientific">Desulfovibrio piger</name>
    <dbReference type="NCBI Taxonomy" id="901"/>
    <lineage>
        <taxon>Bacteria</taxon>
        <taxon>Pseudomonadati</taxon>
        <taxon>Thermodesulfobacteriota</taxon>
        <taxon>Desulfovibrionia</taxon>
        <taxon>Desulfovibrionales</taxon>
        <taxon>Desulfovibrionaceae</taxon>
        <taxon>Desulfovibrio</taxon>
    </lineage>
</organism>
<name>A0A848CL30_9BACT</name>
<dbReference type="InterPro" id="IPR009158">
    <property type="entry name" value="G3P_DH_GlpB_su"/>
</dbReference>
<dbReference type="AlphaFoldDB" id="A0A848CL30"/>
<dbReference type="GO" id="GO:0004368">
    <property type="term" value="F:glycerol-3-phosphate dehydrogenase (quinone) activity"/>
    <property type="evidence" value="ECO:0007669"/>
    <property type="project" value="UniProtKB-EC"/>
</dbReference>
<dbReference type="Pfam" id="PF00890">
    <property type="entry name" value="FAD_binding_2"/>
    <property type="match status" value="1"/>
</dbReference>
<dbReference type="GO" id="GO:0009331">
    <property type="term" value="C:glycerol-3-phosphate dehydrogenase (FAD) complex"/>
    <property type="evidence" value="ECO:0007669"/>
    <property type="project" value="InterPro"/>
</dbReference>
<feature type="domain" description="FAD-dependent oxidoreductase 2 FAD-binding" evidence="4">
    <location>
        <begin position="7"/>
        <end position="408"/>
    </location>
</feature>
<evidence type="ECO:0000256" key="3">
    <source>
        <dbReference type="ARBA" id="ARBA00023002"/>
    </source>
</evidence>
<evidence type="ECO:0000256" key="1">
    <source>
        <dbReference type="ARBA" id="ARBA00022630"/>
    </source>
</evidence>
<dbReference type="EMBL" id="JABAFY010000060">
    <property type="protein sequence ID" value="NME53053.1"/>
    <property type="molecule type" value="Genomic_DNA"/>
</dbReference>
<evidence type="ECO:0000313" key="6">
    <source>
        <dbReference type="Proteomes" id="UP000522333"/>
    </source>
</evidence>
<proteinExistence type="predicted"/>
<keyword evidence="1" id="KW-0285">Flavoprotein</keyword>
<gene>
    <name evidence="5" type="primary">glpB</name>
    <name evidence="5" type="ORF">HF854_11145</name>
</gene>
<reference evidence="5 6" key="1">
    <citation type="submission" date="2020-04" db="EMBL/GenBank/DDBJ databases">
        <authorList>
            <person name="Hitch T.C.A."/>
            <person name="Wylensek D."/>
            <person name="Clavel T."/>
        </authorList>
    </citation>
    <scope>NUCLEOTIDE SEQUENCE [LARGE SCALE GENOMIC DNA]</scope>
    <source>
        <strain evidence="5 6">PG-251-APC-1</strain>
    </source>
</reference>
<dbReference type="RefSeq" id="WP_168936350.1">
    <property type="nucleotide sequence ID" value="NZ_CAMDEI010000113.1"/>
</dbReference>
<comment type="caution">
    <text evidence="5">The sequence shown here is derived from an EMBL/GenBank/DDBJ whole genome shotgun (WGS) entry which is preliminary data.</text>
</comment>
<dbReference type="NCBIfam" id="TIGR03378">
    <property type="entry name" value="glycerol3P_GlpB"/>
    <property type="match status" value="1"/>
</dbReference>
<evidence type="ECO:0000259" key="4">
    <source>
        <dbReference type="Pfam" id="PF00890"/>
    </source>
</evidence>
<accession>A0A848CL30</accession>
<dbReference type="SUPFAM" id="SSF51905">
    <property type="entry name" value="FAD/NAD(P)-binding domain"/>
    <property type="match status" value="1"/>
</dbReference>
<keyword evidence="3 5" id="KW-0560">Oxidoreductase</keyword>
<dbReference type="Proteomes" id="UP000522333">
    <property type="component" value="Unassembled WGS sequence"/>
</dbReference>
<dbReference type="EC" id="1.1.5.3" evidence="5"/>
<sequence>MNKRNSDVLVIGAGMSGLVAALAAARRGRKVTVLSRGVGALAIGSGCVDVLGYVNGQAVSGHPLDAIESLPEAHPYRLLGRDRVAEACSFLEEICAAQGLSLLPMKESNRLVPSIMGTLKPSGLCPASADGDLLLKAKRVAVVTIEGLRDCQPNLIIKQFRRYPALRSIEFTEVVLPSPLGKTHRNITALDLARYVDRPEGVFWLADALKKACGRQDLILLPPVCGVRNFLWKKLVELLDCPVVEMLSIPPGVSGLRLRTCLLNALRELDVTLLENTTVIRADVADGHCRGVITSGLDHEHVYAADQIIVATGGFMGDGFEAEPGKMQESIFQLPLCLENGEMPSADPSDWSEENVFARHAFATLRVRVGAQLRPCSEEGSVLLDNVRFVGRSLGGYDFATEKSGNGVALATAWYAAQCV</sequence>
<dbReference type="InterPro" id="IPR036188">
    <property type="entry name" value="FAD/NAD-bd_sf"/>
</dbReference>
<dbReference type="PRINTS" id="PR00411">
    <property type="entry name" value="PNDRDTASEI"/>
</dbReference>
<evidence type="ECO:0000313" key="5">
    <source>
        <dbReference type="EMBL" id="NME53053.1"/>
    </source>
</evidence>
<dbReference type="InterPro" id="IPR003953">
    <property type="entry name" value="FAD-dep_OxRdtase_2_FAD-bd"/>
</dbReference>
<evidence type="ECO:0000256" key="2">
    <source>
        <dbReference type="ARBA" id="ARBA00022643"/>
    </source>
</evidence>
<dbReference type="Gene3D" id="3.50.50.60">
    <property type="entry name" value="FAD/NAD(P)-binding domain"/>
    <property type="match status" value="2"/>
</dbReference>
<keyword evidence="2" id="KW-0288">FMN</keyword>
<protein>
    <submittedName>
        <fullName evidence="5">Anaerobic glycerol-3-phosphate dehydrogenase subunit B</fullName>
        <ecNumber evidence="5">1.1.5.3</ecNumber>
    </submittedName>
</protein>
<dbReference type="PIRSF" id="PIRSF000141">
    <property type="entry name" value="Anaerobic_G3P_dh"/>
    <property type="match status" value="1"/>
</dbReference>